<keyword evidence="10" id="KW-0472">Membrane</keyword>
<dbReference type="InterPro" id="IPR047040">
    <property type="entry name" value="FlhF__GTPase_dom"/>
</dbReference>
<evidence type="ECO:0000256" key="11">
    <source>
        <dbReference type="ARBA" id="ARBA00023225"/>
    </source>
</evidence>
<evidence type="ECO:0000256" key="5">
    <source>
        <dbReference type="ARBA" id="ARBA00022475"/>
    </source>
</evidence>
<dbReference type="RefSeq" id="WP_069515861.1">
    <property type="nucleotide sequence ID" value="NZ_FOFP01000002.1"/>
</dbReference>
<proteinExistence type="inferred from homology"/>
<keyword evidence="5" id="KW-1003">Cell membrane</keyword>
<comment type="function">
    <text evidence="12">Necessary for flagellar biosynthesis. May be involved in translocation of the flagellum.</text>
</comment>
<keyword evidence="6" id="KW-0547">Nucleotide-binding</keyword>
<dbReference type="PANTHER" id="PTHR43134:SF3">
    <property type="entry name" value="FLAGELLAR BIOSYNTHESIS PROTEIN FLHF"/>
    <property type="match status" value="1"/>
</dbReference>
<dbReference type="SMART" id="SM00382">
    <property type="entry name" value="AAA"/>
    <property type="match status" value="1"/>
</dbReference>
<keyword evidence="4" id="KW-0813">Transport</keyword>
<evidence type="ECO:0000313" key="17">
    <source>
        <dbReference type="Proteomes" id="UP000198512"/>
    </source>
</evidence>
<keyword evidence="7" id="KW-1005">Bacterial flagellum biogenesis</keyword>
<sequence>MQVKRFFAADMRIAMKLVRDELGADASIIGNRRVAGGVELTAALDYQVPAAPSREPNPALEAELRKTQSRIATAQAELATRAQSHAGKDRQLFGAEPSLPLEPLAAAMCSPKSAAGAADQGALDAMRSELHGLRELIEVQLGSMAWGQLQTRRPQQANLWRRLQRMGLPAELSRVLLERVARISEPRQAWRMVLAHLAHAIQVQKEEPLEAGGVIALVGPAGMGKTTTLAKMAARYVLKFGAHNIALVSMDSYRIGAQEQIKTLGRILDVPVTLVDPGQSLTQALAPLARKRVVLIDTAGLPANDPALRLQLEALASRGINAKNYLVLAATSQSQVLKAAYHSYKRCGLSGCILTKLDEASSLGEVLSLAIGQRLPVAYLADGPRIPDDLHLPRSHQLVSRAVGLQSAEAPSEDTMADMFAGLYQNPARRAG</sequence>
<evidence type="ECO:0000256" key="10">
    <source>
        <dbReference type="ARBA" id="ARBA00023136"/>
    </source>
</evidence>
<keyword evidence="11" id="KW-1006">Bacterial flagellum protein export</keyword>
<evidence type="ECO:0000256" key="13">
    <source>
        <dbReference type="NCBIfam" id="TIGR03499"/>
    </source>
</evidence>
<evidence type="ECO:0000256" key="4">
    <source>
        <dbReference type="ARBA" id="ARBA00022448"/>
    </source>
</evidence>
<dbReference type="Gene3D" id="1.20.120.1380">
    <property type="entry name" value="Flagellar FlhF biosynthesis protein, N domain"/>
    <property type="match status" value="1"/>
</dbReference>
<reference evidence="16 17" key="1">
    <citation type="submission" date="2016-10" db="EMBL/GenBank/DDBJ databases">
        <authorList>
            <person name="Varghese N."/>
            <person name="Submissions S."/>
        </authorList>
    </citation>
    <scope>NUCLEOTIDE SEQUENCE [LARGE SCALE GENOMIC DNA]</scope>
    <source>
        <strain evidence="16 17">CIP 109853</strain>
    </source>
</reference>
<dbReference type="InterPro" id="IPR000897">
    <property type="entry name" value="SRP54_GTPase_dom"/>
</dbReference>
<comment type="similarity">
    <text evidence="2">Belongs to the GTP-binding SRP family.</text>
</comment>
<evidence type="ECO:0000256" key="2">
    <source>
        <dbReference type="ARBA" id="ARBA00008531"/>
    </source>
</evidence>
<comment type="caution">
    <text evidence="16">The sequence shown here is derived from an EMBL/GenBank/DDBJ whole genome shotgun (WGS) entry which is preliminary data.</text>
</comment>
<evidence type="ECO:0000256" key="8">
    <source>
        <dbReference type="ARBA" id="ARBA00022927"/>
    </source>
</evidence>
<evidence type="ECO:0000256" key="3">
    <source>
        <dbReference type="ARBA" id="ARBA00014919"/>
    </source>
</evidence>
<dbReference type="InterPro" id="IPR027417">
    <property type="entry name" value="P-loop_NTPase"/>
</dbReference>
<evidence type="ECO:0000256" key="1">
    <source>
        <dbReference type="ARBA" id="ARBA00004413"/>
    </source>
</evidence>
<dbReference type="Pfam" id="PF00448">
    <property type="entry name" value="SRP54"/>
    <property type="match status" value="1"/>
</dbReference>
<evidence type="ECO:0000256" key="9">
    <source>
        <dbReference type="ARBA" id="ARBA00023134"/>
    </source>
</evidence>
<evidence type="ECO:0000256" key="6">
    <source>
        <dbReference type="ARBA" id="ARBA00022741"/>
    </source>
</evidence>
<evidence type="ECO:0000256" key="12">
    <source>
        <dbReference type="ARBA" id="ARBA00025337"/>
    </source>
</evidence>
<dbReference type="NCBIfam" id="TIGR03499">
    <property type="entry name" value="FlhF"/>
    <property type="match status" value="1"/>
</dbReference>
<dbReference type="Gene3D" id="3.40.50.300">
    <property type="entry name" value="P-loop containing nucleotide triphosphate hydrolases"/>
    <property type="match status" value="1"/>
</dbReference>
<protein>
    <recommendedName>
        <fullName evidence="3 13">Flagellar biosynthesis protein FlhF</fullName>
    </recommendedName>
</protein>
<dbReference type="SMART" id="SM00962">
    <property type="entry name" value="SRP54"/>
    <property type="match status" value="1"/>
</dbReference>
<organism evidence="16 17">
    <name type="scientific">Pseudomonas cuatrocienegasensis</name>
    <dbReference type="NCBI Taxonomy" id="543360"/>
    <lineage>
        <taxon>Bacteria</taxon>
        <taxon>Pseudomonadati</taxon>
        <taxon>Pseudomonadota</taxon>
        <taxon>Gammaproteobacteria</taxon>
        <taxon>Pseudomonadales</taxon>
        <taxon>Pseudomonadaceae</taxon>
        <taxon>Pseudomonas</taxon>
    </lineage>
</organism>
<dbReference type="EMBL" id="FOFP01000002">
    <property type="protein sequence ID" value="SEP86147.1"/>
    <property type="molecule type" value="Genomic_DNA"/>
</dbReference>
<keyword evidence="16" id="KW-0282">Flagellum</keyword>
<dbReference type="InterPro" id="IPR020006">
    <property type="entry name" value="FlhF"/>
</dbReference>
<accession>A0ABY1B3T6</accession>
<evidence type="ECO:0000313" key="16">
    <source>
        <dbReference type="EMBL" id="SEP86147.1"/>
    </source>
</evidence>
<name>A0ABY1B3T6_9PSED</name>
<gene>
    <name evidence="16" type="ORF">SAMN05216600_10274</name>
</gene>
<dbReference type="InterPro" id="IPR003593">
    <property type="entry name" value="AAA+_ATPase"/>
</dbReference>
<dbReference type="PANTHER" id="PTHR43134">
    <property type="entry name" value="SIGNAL RECOGNITION PARTICLE RECEPTOR SUBUNIT ALPHA"/>
    <property type="match status" value="1"/>
</dbReference>
<evidence type="ECO:0000259" key="14">
    <source>
        <dbReference type="SMART" id="SM00382"/>
    </source>
</evidence>
<evidence type="ECO:0000256" key="7">
    <source>
        <dbReference type="ARBA" id="ARBA00022795"/>
    </source>
</evidence>
<feature type="domain" description="AAA+ ATPase" evidence="14">
    <location>
        <begin position="211"/>
        <end position="396"/>
    </location>
</feature>
<dbReference type="Proteomes" id="UP000198512">
    <property type="component" value="Unassembled WGS sequence"/>
</dbReference>
<keyword evidence="9" id="KW-0342">GTP-binding</keyword>
<comment type="subcellular location">
    <subcellularLocation>
        <location evidence="1">Cell membrane</location>
        <topology evidence="1">Peripheral membrane protein</topology>
        <orientation evidence="1">Cytoplasmic side</orientation>
    </subcellularLocation>
</comment>
<keyword evidence="16" id="KW-0969">Cilium</keyword>
<evidence type="ECO:0000259" key="15">
    <source>
        <dbReference type="SMART" id="SM00962"/>
    </source>
</evidence>
<feature type="domain" description="SRP54-type proteins GTP-binding" evidence="15">
    <location>
        <begin position="212"/>
        <end position="404"/>
    </location>
</feature>
<keyword evidence="16" id="KW-0966">Cell projection</keyword>
<keyword evidence="17" id="KW-1185">Reference proteome</keyword>
<dbReference type="SUPFAM" id="SSF52540">
    <property type="entry name" value="P-loop containing nucleoside triphosphate hydrolases"/>
    <property type="match status" value="1"/>
</dbReference>
<dbReference type="CDD" id="cd17873">
    <property type="entry name" value="FlhF"/>
    <property type="match status" value="1"/>
</dbReference>
<keyword evidence="8" id="KW-0653">Protein transport</keyword>